<feature type="transmembrane region" description="Helical" evidence="8">
    <location>
        <begin position="96"/>
        <end position="116"/>
    </location>
</feature>
<dbReference type="Gene3D" id="1.20.1250.20">
    <property type="entry name" value="MFS general substrate transporter like domains"/>
    <property type="match status" value="1"/>
</dbReference>
<keyword evidence="5 8" id="KW-1133">Transmembrane helix</keyword>
<feature type="transmembrane region" description="Helical" evidence="8">
    <location>
        <begin position="404"/>
        <end position="424"/>
    </location>
</feature>
<feature type="transmembrane region" description="Helical" evidence="8">
    <location>
        <begin position="155"/>
        <end position="177"/>
    </location>
</feature>
<dbReference type="PANTHER" id="PTHR23503:SF8">
    <property type="entry name" value="FACILITATED GLUCOSE TRANSPORTER PROTEIN 1"/>
    <property type="match status" value="1"/>
</dbReference>
<evidence type="ECO:0000256" key="4">
    <source>
        <dbReference type="ARBA" id="ARBA00022692"/>
    </source>
</evidence>
<dbReference type="InterPro" id="IPR045263">
    <property type="entry name" value="GLUT"/>
</dbReference>
<comment type="subcellular location">
    <subcellularLocation>
        <location evidence="1">Membrane</location>
        <topology evidence="1">Multi-pass membrane protein</topology>
    </subcellularLocation>
</comment>
<dbReference type="STRING" id="61395.A0A1Y1WLF6"/>
<dbReference type="InterPro" id="IPR020846">
    <property type="entry name" value="MFS_dom"/>
</dbReference>
<name>A0A1Y1WLF6_9FUNG</name>
<feature type="transmembrane region" description="Helical" evidence="8">
    <location>
        <begin position="122"/>
        <end position="143"/>
    </location>
</feature>
<dbReference type="RefSeq" id="XP_040747543.1">
    <property type="nucleotide sequence ID" value="XM_040886168.1"/>
</dbReference>
<evidence type="ECO:0000313" key="10">
    <source>
        <dbReference type="EMBL" id="ORX74332.1"/>
    </source>
</evidence>
<dbReference type="PANTHER" id="PTHR23503">
    <property type="entry name" value="SOLUTE CARRIER FAMILY 2"/>
    <property type="match status" value="1"/>
</dbReference>
<dbReference type="PRINTS" id="PR00171">
    <property type="entry name" value="SUGRTRNSPORT"/>
</dbReference>
<keyword evidence="6 8" id="KW-0472">Membrane</keyword>
<evidence type="ECO:0000256" key="5">
    <source>
        <dbReference type="ARBA" id="ARBA00022989"/>
    </source>
</evidence>
<protein>
    <submittedName>
        <fullName evidence="10">General substrate transporter</fullName>
    </submittedName>
</protein>
<feature type="transmembrane region" description="Helical" evidence="8">
    <location>
        <begin position="343"/>
        <end position="363"/>
    </location>
</feature>
<evidence type="ECO:0000259" key="9">
    <source>
        <dbReference type="PROSITE" id="PS50850"/>
    </source>
</evidence>
<sequence length="493" mass="53790">MSVDSRTLGVTKYQVFCTILAAIGSLNFGWNIGSVNIPGDVLQNCVTGRKYYGLFPSCIYVKSGTIWGIIVGCYALGAIMGAVISNPVINRKGYKFVLCWFALLNVVGALLLSLTTKIPQFIIGRIVVGVAAGAANNAMATYISDMTTARGRTILGGALQFACVLGIMINNGFALGLAPPPRWRILFAITGVFGLINFALFPFAPESPKWLVKNGRIDEARVSLQRFRAGADIEEEINDIIQTDKDNRERTADVNVMQVLRGQTPDNLRHQLMCVSALMFFQQMCGINAVIFYSTQIINNSTHDNPADIPTLAQILTFVISIVAMIFTFLGMVLAAYLGRRTLLIMAHAAMGIFSALMVAGSVKDVTGLVVTMVFLFNAFFNLGPGPIPWAVAGEMTPGYAMTAMSAIGTGIGYLFTFVIGVIFPPMQEAMGDWTFFFFMAWNILAVVFIFLFVPETKDRPIEDTVRIHSCGIHTVIGKKWQASVIKEKDELA</sequence>
<feature type="transmembrane region" description="Helical" evidence="8">
    <location>
        <begin position="369"/>
        <end position="392"/>
    </location>
</feature>
<dbReference type="InterPro" id="IPR005828">
    <property type="entry name" value="MFS_sugar_transport-like"/>
</dbReference>
<organism evidence="10 11">
    <name type="scientific">Linderina pennispora</name>
    <dbReference type="NCBI Taxonomy" id="61395"/>
    <lineage>
        <taxon>Eukaryota</taxon>
        <taxon>Fungi</taxon>
        <taxon>Fungi incertae sedis</taxon>
        <taxon>Zoopagomycota</taxon>
        <taxon>Kickxellomycotina</taxon>
        <taxon>Kickxellomycetes</taxon>
        <taxon>Kickxellales</taxon>
        <taxon>Kickxellaceae</taxon>
        <taxon>Linderina</taxon>
    </lineage>
</organism>
<evidence type="ECO:0000313" key="11">
    <source>
        <dbReference type="Proteomes" id="UP000193922"/>
    </source>
</evidence>
<dbReference type="PROSITE" id="PS50850">
    <property type="entry name" value="MFS"/>
    <property type="match status" value="1"/>
</dbReference>
<comment type="similarity">
    <text evidence="2 7">Belongs to the major facilitator superfamily. Sugar transporter (TC 2.A.1.1) family.</text>
</comment>
<dbReference type="Proteomes" id="UP000193922">
    <property type="component" value="Unassembled WGS sequence"/>
</dbReference>
<feature type="domain" description="Major facilitator superfamily (MFS) profile" evidence="9">
    <location>
        <begin position="17"/>
        <end position="458"/>
    </location>
</feature>
<evidence type="ECO:0000256" key="8">
    <source>
        <dbReference type="SAM" id="Phobius"/>
    </source>
</evidence>
<feature type="transmembrane region" description="Helical" evidence="8">
    <location>
        <begin position="436"/>
        <end position="454"/>
    </location>
</feature>
<feature type="transmembrane region" description="Helical" evidence="8">
    <location>
        <begin position="272"/>
        <end position="293"/>
    </location>
</feature>
<comment type="caution">
    <text evidence="10">The sequence shown here is derived from an EMBL/GenBank/DDBJ whole genome shotgun (WGS) entry which is preliminary data.</text>
</comment>
<accession>A0A1Y1WLF6</accession>
<keyword evidence="11" id="KW-1185">Reference proteome</keyword>
<dbReference type="EMBL" id="MCFD01000001">
    <property type="protein sequence ID" value="ORX74332.1"/>
    <property type="molecule type" value="Genomic_DNA"/>
</dbReference>
<dbReference type="Pfam" id="PF00083">
    <property type="entry name" value="Sugar_tr"/>
    <property type="match status" value="1"/>
</dbReference>
<keyword evidence="4 8" id="KW-0812">Transmembrane</keyword>
<dbReference type="GeneID" id="63802816"/>
<dbReference type="InterPro" id="IPR036259">
    <property type="entry name" value="MFS_trans_sf"/>
</dbReference>
<dbReference type="NCBIfam" id="TIGR00879">
    <property type="entry name" value="SP"/>
    <property type="match status" value="1"/>
</dbReference>
<evidence type="ECO:0000256" key="6">
    <source>
        <dbReference type="ARBA" id="ARBA00023136"/>
    </source>
</evidence>
<evidence type="ECO:0000256" key="3">
    <source>
        <dbReference type="ARBA" id="ARBA00022448"/>
    </source>
</evidence>
<feature type="transmembrane region" description="Helical" evidence="8">
    <location>
        <begin position="183"/>
        <end position="204"/>
    </location>
</feature>
<dbReference type="OrthoDB" id="4540492at2759"/>
<feature type="transmembrane region" description="Helical" evidence="8">
    <location>
        <begin position="12"/>
        <end position="30"/>
    </location>
</feature>
<dbReference type="GO" id="GO:0016020">
    <property type="term" value="C:membrane"/>
    <property type="evidence" value="ECO:0007669"/>
    <property type="project" value="UniProtKB-SubCell"/>
</dbReference>
<dbReference type="AlphaFoldDB" id="A0A1Y1WLF6"/>
<evidence type="ECO:0000256" key="7">
    <source>
        <dbReference type="RuleBase" id="RU003346"/>
    </source>
</evidence>
<gene>
    <name evidence="10" type="ORF">DL89DRAFT_264242</name>
</gene>
<reference evidence="10 11" key="1">
    <citation type="submission" date="2016-07" db="EMBL/GenBank/DDBJ databases">
        <title>Pervasive Adenine N6-methylation of Active Genes in Fungi.</title>
        <authorList>
            <consortium name="DOE Joint Genome Institute"/>
            <person name="Mondo S.J."/>
            <person name="Dannebaum R.O."/>
            <person name="Kuo R.C."/>
            <person name="Labutti K."/>
            <person name="Haridas S."/>
            <person name="Kuo A."/>
            <person name="Salamov A."/>
            <person name="Ahrendt S.R."/>
            <person name="Lipzen A."/>
            <person name="Sullivan W."/>
            <person name="Andreopoulos W.B."/>
            <person name="Clum A."/>
            <person name="Lindquist E."/>
            <person name="Daum C."/>
            <person name="Ramamoorthy G.K."/>
            <person name="Gryganskyi A."/>
            <person name="Culley D."/>
            <person name="Magnuson J.K."/>
            <person name="James T.Y."/>
            <person name="O'Malley M.A."/>
            <person name="Stajich J.E."/>
            <person name="Spatafora J.W."/>
            <person name="Visel A."/>
            <person name="Grigoriev I.V."/>
        </authorList>
    </citation>
    <scope>NUCLEOTIDE SEQUENCE [LARGE SCALE GENOMIC DNA]</scope>
    <source>
        <strain evidence="10 11">ATCC 12442</strain>
    </source>
</reference>
<feature type="transmembrane region" description="Helical" evidence="8">
    <location>
        <begin position="64"/>
        <end position="84"/>
    </location>
</feature>
<evidence type="ECO:0000256" key="1">
    <source>
        <dbReference type="ARBA" id="ARBA00004141"/>
    </source>
</evidence>
<evidence type="ECO:0000256" key="2">
    <source>
        <dbReference type="ARBA" id="ARBA00010992"/>
    </source>
</evidence>
<dbReference type="InterPro" id="IPR003663">
    <property type="entry name" value="Sugar/inositol_transpt"/>
</dbReference>
<dbReference type="GO" id="GO:0015149">
    <property type="term" value="F:hexose transmembrane transporter activity"/>
    <property type="evidence" value="ECO:0007669"/>
    <property type="project" value="TreeGrafter"/>
</dbReference>
<keyword evidence="3 7" id="KW-0813">Transport</keyword>
<proteinExistence type="inferred from homology"/>
<feature type="transmembrane region" description="Helical" evidence="8">
    <location>
        <begin position="313"/>
        <end position="336"/>
    </location>
</feature>
<dbReference type="SUPFAM" id="SSF103473">
    <property type="entry name" value="MFS general substrate transporter"/>
    <property type="match status" value="1"/>
</dbReference>